<dbReference type="CDD" id="cd00075">
    <property type="entry name" value="HATPase"/>
    <property type="match status" value="1"/>
</dbReference>
<evidence type="ECO:0000256" key="3">
    <source>
        <dbReference type="ARBA" id="ARBA00012438"/>
    </source>
</evidence>
<evidence type="ECO:0000256" key="8">
    <source>
        <dbReference type="ARBA" id="ARBA00022741"/>
    </source>
</evidence>
<dbReference type="Pfam" id="PF00512">
    <property type="entry name" value="HisKA"/>
    <property type="match status" value="1"/>
</dbReference>
<keyword evidence="4" id="KW-1003">Cell membrane</keyword>
<keyword evidence="6" id="KW-0808">Transferase</keyword>
<dbReference type="Gene3D" id="3.30.565.10">
    <property type="entry name" value="Histidine kinase-like ATPase, C-terminal domain"/>
    <property type="match status" value="1"/>
</dbReference>
<sequence length="477" mass="53759">MAKTWRLHIVLKFVLTYVFLVIIVTFVFAYTFYIRFSDHIFTEVRDEVSTSAKTIAGRVDFSGMETLKDPAQKNSEIYKRIFNDLNLIAESTPDLTYVYTVRPRADGTWEFVVDASQEEDTNGNGVIDPSEASAAIGETYDVSCCQELPKSVNGPTADKKITSDFWGSWISGYAPIYDEKGTVIGIVGVDFPASRFLLQNALLRDRLITSSVFTLLLSLLFGMIGVTIYSREARQIQEALEIRNEDLEREVRRRMEERKRFIAMMVHELRSPLTSLKYDIELLSGGRKSKQDKELLEMMAVSTERLVHMVSELLDLSLFTSDEFTIDKTPTDIKKLVSGVVKEFASEAAAKDLELKVKFITQLPKVNCDQQRMQEVVRNLISNAIKYTEKGKVDVSTDYNKEKKLVRIEVKDSGKGIAATDMKKLFQPFARFEVKGEVGTGLGLAIAKSIVEKHGGKLTVESKKGKGSAFRVELPIK</sequence>
<dbReference type="PANTHER" id="PTHR43047">
    <property type="entry name" value="TWO-COMPONENT HISTIDINE PROTEIN KINASE"/>
    <property type="match status" value="1"/>
</dbReference>
<keyword evidence="11 15" id="KW-1133">Transmembrane helix</keyword>
<feature type="domain" description="Histidine kinase" evidence="16">
    <location>
        <begin position="264"/>
        <end position="477"/>
    </location>
</feature>
<reference evidence="17 18" key="1">
    <citation type="submission" date="2017-09" db="EMBL/GenBank/DDBJ databases">
        <title>Depth-based differentiation of microbial function through sediment-hosted aquifers and enrichment of novel symbionts in the deep terrestrial subsurface.</title>
        <authorList>
            <person name="Probst A.J."/>
            <person name="Ladd B."/>
            <person name="Jarett J.K."/>
            <person name="Geller-Mcgrath D.E."/>
            <person name="Sieber C.M."/>
            <person name="Emerson J.B."/>
            <person name="Anantharaman K."/>
            <person name="Thomas B.C."/>
            <person name="Malmstrom R."/>
            <person name="Stieglmeier M."/>
            <person name="Klingl A."/>
            <person name="Woyke T."/>
            <person name="Ryan C.M."/>
            <person name="Banfield J.F."/>
        </authorList>
    </citation>
    <scope>NUCLEOTIDE SEQUENCE [LARGE SCALE GENOMIC DNA]</scope>
    <source>
        <strain evidence="17">CG22_combo_CG10-13_8_21_14_all_47_17</strain>
    </source>
</reference>
<dbReference type="PRINTS" id="PR00344">
    <property type="entry name" value="BCTRLSENSOR"/>
</dbReference>
<dbReference type="SMART" id="SM00387">
    <property type="entry name" value="HATPase_c"/>
    <property type="match status" value="1"/>
</dbReference>
<dbReference type="GO" id="GO:0005524">
    <property type="term" value="F:ATP binding"/>
    <property type="evidence" value="ECO:0007669"/>
    <property type="project" value="UniProtKB-KW"/>
</dbReference>
<keyword evidence="9" id="KW-0418">Kinase</keyword>
<evidence type="ECO:0000259" key="16">
    <source>
        <dbReference type="PROSITE" id="PS50109"/>
    </source>
</evidence>
<evidence type="ECO:0000256" key="14">
    <source>
        <dbReference type="SAM" id="Coils"/>
    </source>
</evidence>
<dbReference type="InterPro" id="IPR003661">
    <property type="entry name" value="HisK_dim/P_dom"/>
</dbReference>
<dbReference type="InterPro" id="IPR005467">
    <property type="entry name" value="His_kinase_dom"/>
</dbReference>
<dbReference type="InterPro" id="IPR036890">
    <property type="entry name" value="HATPase_C_sf"/>
</dbReference>
<dbReference type="InterPro" id="IPR004358">
    <property type="entry name" value="Sig_transdc_His_kin-like_C"/>
</dbReference>
<gene>
    <name evidence="17" type="ORF">COX00_04290</name>
</gene>
<evidence type="ECO:0000256" key="11">
    <source>
        <dbReference type="ARBA" id="ARBA00022989"/>
    </source>
</evidence>
<keyword evidence="10" id="KW-0067">ATP-binding</keyword>
<dbReference type="Gene3D" id="1.10.287.130">
    <property type="match status" value="1"/>
</dbReference>
<comment type="catalytic activity">
    <reaction evidence="1">
        <text>ATP + protein L-histidine = ADP + protein N-phospho-L-histidine.</text>
        <dbReference type="EC" id="2.7.13.3"/>
    </reaction>
</comment>
<dbReference type="InterPro" id="IPR029151">
    <property type="entry name" value="Sensor-like_sf"/>
</dbReference>
<evidence type="ECO:0000256" key="6">
    <source>
        <dbReference type="ARBA" id="ARBA00022679"/>
    </source>
</evidence>
<evidence type="ECO:0000256" key="5">
    <source>
        <dbReference type="ARBA" id="ARBA00022553"/>
    </source>
</evidence>
<evidence type="ECO:0000256" key="13">
    <source>
        <dbReference type="ARBA" id="ARBA00023136"/>
    </source>
</evidence>
<dbReference type="InterPro" id="IPR036097">
    <property type="entry name" value="HisK_dim/P_sf"/>
</dbReference>
<proteinExistence type="predicted"/>
<dbReference type="AlphaFoldDB" id="A0A2H0BTD5"/>
<evidence type="ECO:0000256" key="1">
    <source>
        <dbReference type="ARBA" id="ARBA00000085"/>
    </source>
</evidence>
<evidence type="ECO:0000256" key="2">
    <source>
        <dbReference type="ARBA" id="ARBA00004651"/>
    </source>
</evidence>
<accession>A0A2H0BTD5</accession>
<dbReference type="SUPFAM" id="SSF47384">
    <property type="entry name" value="Homodimeric domain of signal transducing histidine kinase"/>
    <property type="match status" value="1"/>
</dbReference>
<evidence type="ECO:0000256" key="12">
    <source>
        <dbReference type="ARBA" id="ARBA00023012"/>
    </source>
</evidence>
<keyword evidence="5" id="KW-0597">Phosphoprotein</keyword>
<feature type="transmembrane region" description="Helical" evidence="15">
    <location>
        <begin position="14"/>
        <end position="33"/>
    </location>
</feature>
<evidence type="ECO:0000313" key="18">
    <source>
        <dbReference type="Proteomes" id="UP000231581"/>
    </source>
</evidence>
<dbReference type="CDD" id="cd00082">
    <property type="entry name" value="HisKA"/>
    <property type="match status" value="1"/>
</dbReference>
<evidence type="ECO:0000256" key="7">
    <source>
        <dbReference type="ARBA" id="ARBA00022692"/>
    </source>
</evidence>
<dbReference type="EMBL" id="PCSZ01000076">
    <property type="protein sequence ID" value="PIP60248.1"/>
    <property type="molecule type" value="Genomic_DNA"/>
</dbReference>
<dbReference type="SUPFAM" id="SSF55874">
    <property type="entry name" value="ATPase domain of HSP90 chaperone/DNA topoisomerase II/histidine kinase"/>
    <property type="match status" value="1"/>
</dbReference>
<dbReference type="GO" id="GO:0005886">
    <property type="term" value="C:plasma membrane"/>
    <property type="evidence" value="ECO:0007669"/>
    <property type="project" value="UniProtKB-SubCell"/>
</dbReference>
<name>A0A2H0BTD5_9BACT</name>
<dbReference type="GO" id="GO:0000155">
    <property type="term" value="F:phosphorelay sensor kinase activity"/>
    <property type="evidence" value="ECO:0007669"/>
    <property type="project" value="InterPro"/>
</dbReference>
<dbReference type="InterPro" id="IPR003594">
    <property type="entry name" value="HATPase_dom"/>
</dbReference>
<feature type="transmembrane region" description="Helical" evidence="15">
    <location>
        <begin position="207"/>
        <end position="229"/>
    </location>
</feature>
<feature type="coiled-coil region" evidence="14">
    <location>
        <begin position="230"/>
        <end position="257"/>
    </location>
</feature>
<keyword evidence="12" id="KW-0902">Two-component regulatory system</keyword>
<evidence type="ECO:0000256" key="4">
    <source>
        <dbReference type="ARBA" id="ARBA00022475"/>
    </source>
</evidence>
<dbReference type="Pfam" id="PF02518">
    <property type="entry name" value="HATPase_c"/>
    <property type="match status" value="1"/>
</dbReference>
<comment type="caution">
    <text evidence="17">The sequence shown here is derived from an EMBL/GenBank/DDBJ whole genome shotgun (WGS) entry which is preliminary data.</text>
</comment>
<evidence type="ECO:0000313" key="17">
    <source>
        <dbReference type="EMBL" id="PIP60248.1"/>
    </source>
</evidence>
<protein>
    <recommendedName>
        <fullName evidence="3">histidine kinase</fullName>
        <ecNumber evidence="3">2.7.13.3</ecNumber>
    </recommendedName>
</protein>
<keyword evidence="8" id="KW-0547">Nucleotide-binding</keyword>
<keyword evidence="14" id="KW-0175">Coiled coil</keyword>
<evidence type="ECO:0000256" key="15">
    <source>
        <dbReference type="SAM" id="Phobius"/>
    </source>
</evidence>
<evidence type="ECO:0000256" key="10">
    <source>
        <dbReference type="ARBA" id="ARBA00022840"/>
    </source>
</evidence>
<keyword evidence="7 15" id="KW-0812">Transmembrane</keyword>
<dbReference type="PANTHER" id="PTHR43047:SF72">
    <property type="entry name" value="OSMOSENSING HISTIDINE PROTEIN KINASE SLN1"/>
    <property type="match status" value="1"/>
</dbReference>
<dbReference type="Proteomes" id="UP000231581">
    <property type="component" value="Unassembled WGS sequence"/>
</dbReference>
<evidence type="ECO:0000256" key="9">
    <source>
        <dbReference type="ARBA" id="ARBA00022777"/>
    </source>
</evidence>
<dbReference type="SMART" id="SM00388">
    <property type="entry name" value="HisKA"/>
    <property type="match status" value="1"/>
</dbReference>
<keyword evidence="13 15" id="KW-0472">Membrane</keyword>
<dbReference type="PROSITE" id="PS50109">
    <property type="entry name" value="HIS_KIN"/>
    <property type="match status" value="1"/>
</dbReference>
<dbReference type="GO" id="GO:0009927">
    <property type="term" value="F:histidine phosphotransfer kinase activity"/>
    <property type="evidence" value="ECO:0007669"/>
    <property type="project" value="TreeGrafter"/>
</dbReference>
<dbReference type="FunFam" id="3.30.565.10:FF:000023">
    <property type="entry name" value="PAS domain-containing sensor histidine kinase"/>
    <property type="match status" value="1"/>
</dbReference>
<comment type="subcellular location">
    <subcellularLocation>
        <location evidence="2">Cell membrane</location>
        <topology evidence="2">Multi-pass membrane protein</topology>
    </subcellularLocation>
</comment>
<dbReference type="SUPFAM" id="SSF103190">
    <property type="entry name" value="Sensory domain-like"/>
    <property type="match status" value="1"/>
</dbReference>
<organism evidence="17 18">
    <name type="scientific">Candidatus Uhrbacteria bacterium CG22_combo_CG10-13_8_21_14_all_47_17</name>
    <dbReference type="NCBI Taxonomy" id="1975041"/>
    <lineage>
        <taxon>Bacteria</taxon>
        <taxon>Candidatus Uhriibacteriota</taxon>
    </lineage>
</organism>
<dbReference type="EC" id="2.7.13.3" evidence="3"/>